<keyword evidence="4" id="KW-1185">Reference proteome</keyword>
<organism evidence="3 4">
    <name type="scientific">Virgibacillus sediminis</name>
    <dbReference type="NCBI Taxonomy" id="202260"/>
    <lineage>
        <taxon>Bacteria</taxon>
        <taxon>Bacillati</taxon>
        <taxon>Bacillota</taxon>
        <taxon>Bacilli</taxon>
        <taxon>Bacillales</taxon>
        <taxon>Bacillaceae</taxon>
        <taxon>Virgibacillus</taxon>
    </lineage>
</organism>
<dbReference type="GO" id="GO:0016787">
    <property type="term" value="F:hydrolase activity"/>
    <property type="evidence" value="ECO:0007669"/>
    <property type="project" value="UniProtKB-KW"/>
</dbReference>
<keyword evidence="3" id="KW-0378">Hydrolase</keyword>
<name>A0ABV7A6J5_9BACI</name>
<dbReference type="EC" id="3.1.4.-" evidence="3"/>
<dbReference type="InterPro" id="IPR006675">
    <property type="entry name" value="HDIG_dom"/>
</dbReference>
<accession>A0ABV7A6J5</accession>
<dbReference type="PROSITE" id="PS51831">
    <property type="entry name" value="HD"/>
    <property type="match status" value="1"/>
</dbReference>
<dbReference type="RefSeq" id="WP_390306033.1">
    <property type="nucleotide sequence ID" value="NZ_JBHRRZ010000016.1"/>
</dbReference>
<proteinExistence type="predicted"/>
<evidence type="ECO:0000313" key="3">
    <source>
        <dbReference type="EMBL" id="MFC2948722.1"/>
    </source>
</evidence>
<dbReference type="EMBL" id="JBHRRZ010000016">
    <property type="protein sequence ID" value="MFC2948722.1"/>
    <property type="molecule type" value="Genomic_DNA"/>
</dbReference>
<dbReference type="InterPro" id="IPR006674">
    <property type="entry name" value="HD_domain"/>
</dbReference>
<dbReference type="CDD" id="cd00077">
    <property type="entry name" value="HDc"/>
    <property type="match status" value="1"/>
</dbReference>
<dbReference type="SMART" id="SM00471">
    <property type="entry name" value="HDc"/>
    <property type="match status" value="1"/>
</dbReference>
<dbReference type="InterPro" id="IPR037522">
    <property type="entry name" value="HD_GYP_dom"/>
</dbReference>
<dbReference type="Gene3D" id="1.10.3210.10">
    <property type="entry name" value="Hypothetical protein af1432"/>
    <property type="match status" value="1"/>
</dbReference>
<feature type="domain" description="HD-GYP" evidence="2">
    <location>
        <begin position="1"/>
        <end position="194"/>
    </location>
</feature>
<reference evidence="4" key="1">
    <citation type="journal article" date="2019" name="Int. J. Syst. Evol. Microbiol.">
        <title>The Global Catalogue of Microorganisms (GCM) 10K type strain sequencing project: providing services to taxonomists for standard genome sequencing and annotation.</title>
        <authorList>
            <consortium name="The Broad Institute Genomics Platform"/>
            <consortium name="The Broad Institute Genome Sequencing Center for Infectious Disease"/>
            <person name="Wu L."/>
            <person name="Ma J."/>
        </authorList>
    </citation>
    <scope>NUCLEOTIDE SEQUENCE [LARGE SCALE GENOMIC DNA]</scope>
    <source>
        <strain evidence="4">KCTC 13193</strain>
    </source>
</reference>
<dbReference type="Pfam" id="PF13487">
    <property type="entry name" value="HD_5"/>
    <property type="match status" value="1"/>
</dbReference>
<comment type="caution">
    <text evidence="3">The sequence shown here is derived from an EMBL/GenBank/DDBJ whole genome shotgun (WGS) entry which is preliminary data.</text>
</comment>
<protein>
    <submittedName>
        <fullName evidence="3">HD-GYP domain-containing protein</fullName>
        <ecNumber evidence="3">3.1.4.-</ecNumber>
    </submittedName>
</protein>
<evidence type="ECO:0000313" key="4">
    <source>
        <dbReference type="Proteomes" id="UP001595387"/>
    </source>
</evidence>
<feature type="domain" description="HD" evidence="1">
    <location>
        <begin position="22"/>
        <end position="141"/>
    </location>
</feature>
<dbReference type="SUPFAM" id="SSF109604">
    <property type="entry name" value="HD-domain/PDEase-like"/>
    <property type="match status" value="1"/>
</dbReference>
<dbReference type="PROSITE" id="PS51832">
    <property type="entry name" value="HD_GYP"/>
    <property type="match status" value="1"/>
</dbReference>
<dbReference type="InterPro" id="IPR003607">
    <property type="entry name" value="HD/PDEase_dom"/>
</dbReference>
<dbReference type="NCBIfam" id="TIGR00277">
    <property type="entry name" value="HDIG"/>
    <property type="match status" value="1"/>
</dbReference>
<evidence type="ECO:0000259" key="1">
    <source>
        <dbReference type="PROSITE" id="PS51831"/>
    </source>
</evidence>
<sequence length="204" mass="23809">MEKTATLLFEEISQDNEVLREFKQHSLRVMHLSVLLAERLDCYDEDLETAALLHDIGKMALSKDILLKPGKLNSIERTVVESHCHIGNLIVRKELGKLRAAEFVRDHHENWDGSGYPRRLLGEDISMQGRIIRICDSFDVMTYDIRKYQTLKMSYEEAFEELRRFSWKQFDGNLVEEFITMLEGLELPEGWYGKLGFHGKEDSL</sequence>
<evidence type="ECO:0000259" key="2">
    <source>
        <dbReference type="PROSITE" id="PS51832"/>
    </source>
</evidence>
<dbReference type="Proteomes" id="UP001595387">
    <property type="component" value="Unassembled WGS sequence"/>
</dbReference>
<gene>
    <name evidence="3" type="ORF">ACFODW_10275</name>
</gene>
<dbReference type="PANTHER" id="PTHR43155">
    <property type="entry name" value="CYCLIC DI-GMP PHOSPHODIESTERASE PA4108-RELATED"/>
    <property type="match status" value="1"/>
</dbReference>